<name>A0AAV4AS51_9GAST</name>
<dbReference type="Proteomes" id="UP000735302">
    <property type="component" value="Unassembled WGS sequence"/>
</dbReference>
<feature type="compositionally biased region" description="Low complexity" evidence="1">
    <location>
        <begin position="179"/>
        <end position="192"/>
    </location>
</feature>
<feature type="region of interest" description="Disordered" evidence="1">
    <location>
        <begin position="111"/>
        <end position="250"/>
    </location>
</feature>
<sequence>MSHTQIIIAYILTLVVLSSGHADSNGGRLSQDSYFWASRAVTQNQNTPYRFVAPAPVRQTADDKLTEVTNRLQMFNRGRPLGETGQGGFQGFPQDPYFSHSNINYKQPENSIYKTNQNDPAFSSPSYPSQTYPYPGQNQYPNLASNEYLNPRPNQYPAYSSGYLGQGFNSRYPSQGKDPGPNNVPVYNPNQPSSGSLAQFPGSVPNTGQNNLGPVINPGIPYNNNPPNNNNPRGSNMRPAPQDSGLSDRNREAQNSLWNQWLVNNINAPSFWDKTGGSDRRGGIPAPAKTTTTPEPTTTMPTAPPPRVDPNFFNPDGSTNTNRLGMIKAPVEQDTVRDRQGGNTAYNLFWSLLGKNFFTDTAKGARGRSKDGDSVPRPKLPPTVSDTPMYDKPYEGISDEFLSTNYTQGSNTTGDWKIDVSQIYQRSDTINDKYTDDVTQTKLFNKEGKMYQSEVYSDTIHADDTKLDSVNGHKASKKDQEKKADQRRSRRQANLNNLFNRNGISCRTPSAFPSCQFYPRCFSEVNQECVSRDSFIGDDVSSICSDLHALATRTESEVNFTETHRDSPKLTKLSKDHRNSHQNLLQFTKTRSLRTKIHQV</sequence>
<feature type="compositionally biased region" description="Low complexity" evidence="1">
    <location>
        <begin position="213"/>
        <end position="232"/>
    </location>
</feature>
<gene>
    <name evidence="3" type="ORF">PoB_003590800</name>
</gene>
<feature type="compositionally biased region" description="Polar residues" evidence="1">
    <location>
        <begin position="136"/>
        <end position="148"/>
    </location>
</feature>
<reference evidence="3 4" key="1">
    <citation type="journal article" date="2021" name="Elife">
        <title>Chloroplast acquisition without the gene transfer in kleptoplastic sea slugs, Plakobranchus ocellatus.</title>
        <authorList>
            <person name="Maeda T."/>
            <person name="Takahashi S."/>
            <person name="Yoshida T."/>
            <person name="Shimamura S."/>
            <person name="Takaki Y."/>
            <person name="Nagai Y."/>
            <person name="Toyoda A."/>
            <person name="Suzuki Y."/>
            <person name="Arimoto A."/>
            <person name="Ishii H."/>
            <person name="Satoh N."/>
            <person name="Nishiyama T."/>
            <person name="Hasebe M."/>
            <person name="Maruyama T."/>
            <person name="Minagawa J."/>
            <person name="Obokata J."/>
            <person name="Shigenobu S."/>
        </authorList>
    </citation>
    <scope>NUCLEOTIDE SEQUENCE [LARGE SCALE GENOMIC DNA]</scope>
</reference>
<dbReference type="AlphaFoldDB" id="A0AAV4AS51"/>
<feature type="signal peptide" evidence="2">
    <location>
        <begin position="1"/>
        <end position="22"/>
    </location>
</feature>
<comment type="caution">
    <text evidence="3">The sequence shown here is derived from an EMBL/GenBank/DDBJ whole genome shotgun (WGS) entry which is preliminary data.</text>
</comment>
<feature type="chain" id="PRO_5043808593" evidence="2">
    <location>
        <begin position="23"/>
        <end position="600"/>
    </location>
</feature>
<dbReference type="EMBL" id="BLXT01004061">
    <property type="protein sequence ID" value="GFO09403.1"/>
    <property type="molecule type" value="Genomic_DNA"/>
</dbReference>
<feature type="compositionally biased region" description="Low complexity" evidence="1">
    <location>
        <begin position="123"/>
        <end position="135"/>
    </location>
</feature>
<keyword evidence="2" id="KW-0732">Signal</keyword>
<feature type="compositionally biased region" description="Basic and acidic residues" evidence="1">
    <location>
        <begin position="477"/>
        <end position="487"/>
    </location>
</feature>
<evidence type="ECO:0000256" key="2">
    <source>
        <dbReference type="SAM" id="SignalP"/>
    </source>
</evidence>
<feature type="compositionally biased region" description="Low complexity" evidence="1">
    <location>
        <begin position="285"/>
        <end position="301"/>
    </location>
</feature>
<accession>A0AAV4AS51</accession>
<evidence type="ECO:0000256" key="1">
    <source>
        <dbReference type="SAM" id="MobiDB-lite"/>
    </source>
</evidence>
<evidence type="ECO:0000313" key="4">
    <source>
        <dbReference type="Proteomes" id="UP000735302"/>
    </source>
</evidence>
<feature type="region of interest" description="Disordered" evidence="1">
    <location>
        <begin position="363"/>
        <end position="390"/>
    </location>
</feature>
<protein>
    <submittedName>
        <fullName evidence="3">Uncharacterized protein</fullName>
    </submittedName>
</protein>
<proteinExistence type="predicted"/>
<evidence type="ECO:0000313" key="3">
    <source>
        <dbReference type="EMBL" id="GFO09403.1"/>
    </source>
</evidence>
<feature type="region of interest" description="Disordered" evidence="1">
    <location>
        <begin position="273"/>
        <end position="309"/>
    </location>
</feature>
<organism evidence="3 4">
    <name type="scientific">Plakobranchus ocellatus</name>
    <dbReference type="NCBI Taxonomy" id="259542"/>
    <lineage>
        <taxon>Eukaryota</taxon>
        <taxon>Metazoa</taxon>
        <taxon>Spiralia</taxon>
        <taxon>Lophotrochozoa</taxon>
        <taxon>Mollusca</taxon>
        <taxon>Gastropoda</taxon>
        <taxon>Heterobranchia</taxon>
        <taxon>Euthyneura</taxon>
        <taxon>Panpulmonata</taxon>
        <taxon>Sacoglossa</taxon>
        <taxon>Placobranchoidea</taxon>
        <taxon>Plakobranchidae</taxon>
        <taxon>Plakobranchus</taxon>
    </lineage>
</organism>
<feature type="compositionally biased region" description="Polar residues" evidence="1">
    <location>
        <begin position="111"/>
        <end position="121"/>
    </location>
</feature>
<keyword evidence="4" id="KW-1185">Reference proteome</keyword>
<feature type="region of interest" description="Disordered" evidence="1">
    <location>
        <begin position="466"/>
        <end position="490"/>
    </location>
</feature>